<accession>A0ABQ8BCU8</accession>
<comment type="subcellular location">
    <subcellularLocation>
        <location evidence="1">Secreted</location>
        <location evidence="1">Cell wall</location>
    </subcellularLocation>
    <subcellularLocation>
        <location evidence="2">Secreted</location>
        <location evidence="2">Extracellular space</location>
        <location evidence="2">Apoplast</location>
    </subcellularLocation>
</comment>
<dbReference type="EMBL" id="JAGKQM010000011">
    <property type="protein sequence ID" value="KAH0902287.1"/>
    <property type="molecule type" value="Genomic_DNA"/>
</dbReference>
<comment type="caution">
    <text evidence="17">The sequence shown here is derived from an EMBL/GenBank/DDBJ whole genome shotgun (WGS) entry which is preliminary data.</text>
</comment>
<keyword evidence="15" id="KW-0812">Transmembrane</keyword>
<keyword evidence="12" id="KW-0326">Glycosidase</keyword>
<evidence type="ECO:0000256" key="1">
    <source>
        <dbReference type="ARBA" id="ARBA00004191"/>
    </source>
</evidence>
<name>A0ABQ8BCU8_BRANA</name>
<keyword evidence="4" id="KW-0134">Cell wall</keyword>
<evidence type="ECO:0000256" key="12">
    <source>
        <dbReference type="ARBA" id="ARBA00023295"/>
    </source>
</evidence>
<evidence type="ECO:0000256" key="4">
    <source>
        <dbReference type="ARBA" id="ARBA00022512"/>
    </source>
</evidence>
<organism evidence="17 18">
    <name type="scientific">Brassica napus</name>
    <name type="common">Rape</name>
    <dbReference type="NCBI Taxonomy" id="3708"/>
    <lineage>
        <taxon>Eukaryota</taxon>
        <taxon>Viridiplantae</taxon>
        <taxon>Streptophyta</taxon>
        <taxon>Embryophyta</taxon>
        <taxon>Tracheophyta</taxon>
        <taxon>Spermatophyta</taxon>
        <taxon>Magnoliopsida</taxon>
        <taxon>eudicotyledons</taxon>
        <taxon>Gunneridae</taxon>
        <taxon>Pentapetalae</taxon>
        <taxon>rosids</taxon>
        <taxon>malvids</taxon>
        <taxon>Brassicales</taxon>
        <taxon>Brassicaceae</taxon>
        <taxon>Brassiceae</taxon>
        <taxon>Brassica</taxon>
    </lineage>
</organism>
<gene>
    <name evidence="17" type="ORF">HID58_041790</name>
</gene>
<evidence type="ECO:0000256" key="3">
    <source>
        <dbReference type="ARBA" id="ARBA00012152"/>
    </source>
</evidence>
<keyword evidence="15" id="KW-0472">Membrane</keyword>
<evidence type="ECO:0000313" key="17">
    <source>
        <dbReference type="EMBL" id="KAH0902287.1"/>
    </source>
</evidence>
<keyword evidence="8" id="KW-0732">Signal</keyword>
<feature type="transmembrane region" description="Helical" evidence="15">
    <location>
        <begin position="18"/>
        <end position="37"/>
    </location>
</feature>
<dbReference type="CDD" id="cd02176">
    <property type="entry name" value="GH16_XET"/>
    <property type="match status" value="2"/>
</dbReference>
<evidence type="ECO:0000256" key="14">
    <source>
        <dbReference type="ARBA" id="ARBA00034022"/>
    </source>
</evidence>
<sequence length="990" mass="112968">MVNQNKTHQKKKKLDMAMINYSTILFPLLAAIMIYSVSANFHQDVEITWGDGRGQITNNGDLLTLSLDKSSGSGFQSKNEYLFGKIDMQIKLVAGNSAGTVTAYYLKSPGSTWDEIDFEFLGNLSGDPYTLHTNVFTQGKGDREQQFKLWFDPTIDFHTYSILWNPQRIIFSVDGTPIREFKNMESQGTLFPKNQPMRMYSSLWNAEDWATRGGLVKTDWSKAPFTASYRGFSEEACVVSNGKSSCSNGSGQGSGSGSWLSQELDSTGQERMRWVQSNYVIYNYCTDAERFPQGLPRECLSAIYLSRQEATKYREKMAVSSTKTPLLLLSLFFFVVAASAGNFYESFDITWGDGRAKILEDGQLLTCTLDKISGSGFQSKKEYLYGKIDMKLKLVAGNSAGTVTAYYLSSKGATWDEIDFEFLGNLTGQPYTIHTNVFTGGKGNREMQFHLWFDPTADFHTYTVHWNPVNIIFLVDGIPIRVFKNNEKSGVGYPTSQPMKIYSSLWEADDWATQGGRVKIDWSNAPFSASYRSFNDQSACSRTSNATWVACDANKDSWMWTSLNNHQYGQMKWVQDEFMIYNYCTDYKRFPQGLAKECATWDEIDFEFLGNLTGQPYTIHTNVFTGGKGNREMQFYLWFDPTADFHTYTVHWNPVNIIFLVDGIPIRVFKNNEKSGVGYPTGQPMKIYSSLWEADDWATQGGRVKIDWSNAPFSASYRSFNDQSACSRTSNTTWVACDANKDSWMWTSLNNHQYGLMKWVQDEFMIYNYCTDYKRFPQGLAKESSDRAILSSKGATWDEIDFEFLGNLTGQPYTIHTNVFIGVKGNREMQFHLWFDPTADFHTYTVHWNPVNIIFNISCVQSFLVDGIPIRVFKNNEKSGVGYPTSQPMKIYSSLWEADDRATQGGRVKIDWSNAPFSASYRSFNDQSACSRTSNATWVACDANKDSWMWTSLNNHQYGQMKWVQDEFMIYNYCTDYKRFPQSLAKECNL</sequence>
<evidence type="ECO:0000256" key="10">
    <source>
        <dbReference type="ARBA" id="ARBA00023157"/>
    </source>
</evidence>
<feature type="domain" description="GH16" evidence="16">
    <location>
        <begin position="337"/>
        <end position="531"/>
    </location>
</feature>
<dbReference type="InterPro" id="IPR010713">
    <property type="entry name" value="XET_C"/>
</dbReference>
<feature type="domain" description="GH16" evidence="16">
    <location>
        <begin position="599"/>
        <end position="921"/>
    </location>
</feature>
<keyword evidence="15" id="KW-1133">Transmembrane helix</keyword>
<dbReference type="Proteomes" id="UP000824890">
    <property type="component" value="Unassembled WGS sequence"/>
</dbReference>
<proteinExistence type="predicted"/>
<evidence type="ECO:0000256" key="5">
    <source>
        <dbReference type="ARBA" id="ARBA00022523"/>
    </source>
</evidence>
<keyword evidence="11" id="KW-0325">Glycoprotein</keyword>
<reference evidence="17 18" key="1">
    <citation type="submission" date="2021-05" db="EMBL/GenBank/DDBJ databases">
        <title>Genome Assembly of Synthetic Allotetraploid Brassica napus Reveals Homoeologous Exchanges between Subgenomes.</title>
        <authorList>
            <person name="Davis J.T."/>
        </authorList>
    </citation>
    <scope>NUCLEOTIDE SEQUENCE [LARGE SCALE GENOMIC DNA]</scope>
    <source>
        <strain evidence="18">cv. Da-Ae</strain>
        <tissue evidence="17">Seedling</tissue>
    </source>
</reference>
<evidence type="ECO:0000256" key="15">
    <source>
        <dbReference type="SAM" id="Phobius"/>
    </source>
</evidence>
<dbReference type="InterPro" id="IPR013320">
    <property type="entry name" value="ConA-like_dom_sf"/>
</dbReference>
<keyword evidence="5" id="KW-0052">Apoplast</keyword>
<evidence type="ECO:0000256" key="6">
    <source>
        <dbReference type="ARBA" id="ARBA00022525"/>
    </source>
</evidence>
<evidence type="ECO:0000256" key="7">
    <source>
        <dbReference type="ARBA" id="ARBA00022679"/>
    </source>
</evidence>
<evidence type="ECO:0000313" key="18">
    <source>
        <dbReference type="Proteomes" id="UP000824890"/>
    </source>
</evidence>
<dbReference type="PROSITE" id="PS51762">
    <property type="entry name" value="GH16_2"/>
    <property type="match status" value="3"/>
</dbReference>
<evidence type="ECO:0000259" key="16">
    <source>
        <dbReference type="PROSITE" id="PS51762"/>
    </source>
</evidence>
<evidence type="ECO:0000256" key="2">
    <source>
        <dbReference type="ARBA" id="ARBA00004271"/>
    </source>
</evidence>
<dbReference type="InterPro" id="IPR044791">
    <property type="entry name" value="Beta-glucanase/XTH"/>
</dbReference>
<dbReference type="InterPro" id="IPR016455">
    <property type="entry name" value="XTH"/>
</dbReference>
<keyword evidence="18" id="KW-1185">Reference proteome</keyword>
<evidence type="ECO:0000256" key="9">
    <source>
        <dbReference type="ARBA" id="ARBA00022801"/>
    </source>
</evidence>
<keyword evidence="10" id="KW-1015">Disulfide bond</keyword>
<dbReference type="PROSITE" id="PS01034">
    <property type="entry name" value="GH16_1"/>
    <property type="match status" value="4"/>
</dbReference>
<evidence type="ECO:0000256" key="11">
    <source>
        <dbReference type="ARBA" id="ARBA00023180"/>
    </source>
</evidence>
<feature type="domain" description="GH16" evidence="16">
    <location>
        <begin position="19"/>
        <end position="229"/>
    </location>
</feature>
<evidence type="ECO:0000256" key="13">
    <source>
        <dbReference type="ARBA" id="ARBA00023316"/>
    </source>
</evidence>
<dbReference type="InterPro" id="IPR000757">
    <property type="entry name" value="Beta-glucanase-like"/>
</dbReference>
<dbReference type="Gene3D" id="2.60.120.200">
    <property type="match status" value="4"/>
</dbReference>
<protein>
    <recommendedName>
        <fullName evidence="3">xyloglucan:xyloglucosyl transferase</fullName>
        <ecNumber evidence="3">2.4.1.207</ecNumber>
    </recommendedName>
</protein>
<keyword evidence="9" id="KW-0378">Hydrolase</keyword>
<dbReference type="InterPro" id="IPR008263">
    <property type="entry name" value="GH16_AS"/>
</dbReference>
<keyword evidence="13" id="KW-0961">Cell wall biogenesis/degradation</keyword>
<dbReference type="SUPFAM" id="SSF49899">
    <property type="entry name" value="Concanavalin A-like lectins/glucanases"/>
    <property type="match status" value="4"/>
</dbReference>
<comment type="catalytic activity">
    <reaction evidence="14">
        <text>breaks a beta-(1-&gt;4) bond in the backbone of a xyloglucan and transfers the xyloglucanyl segment on to O-4 of the non-reducing terminal glucose residue of an acceptor, which can be a xyloglucan or an oligosaccharide of xyloglucan.</text>
        <dbReference type="EC" id="2.4.1.207"/>
    </reaction>
</comment>
<dbReference type="Pfam" id="PF06955">
    <property type="entry name" value="XET_C"/>
    <property type="match status" value="4"/>
</dbReference>
<dbReference type="PANTHER" id="PTHR31062">
    <property type="entry name" value="XYLOGLUCAN ENDOTRANSGLUCOSYLASE/HYDROLASE PROTEIN 8-RELATED"/>
    <property type="match status" value="1"/>
</dbReference>
<evidence type="ECO:0000256" key="8">
    <source>
        <dbReference type="ARBA" id="ARBA00022729"/>
    </source>
</evidence>
<dbReference type="EC" id="2.4.1.207" evidence="3"/>
<dbReference type="Pfam" id="PF00722">
    <property type="entry name" value="Glyco_hydro_16"/>
    <property type="match status" value="4"/>
</dbReference>
<keyword evidence="6" id="KW-0964">Secreted</keyword>
<keyword evidence="7" id="KW-0808">Transferase</keyword>